<name>A0A8H3BQX7_9AGAM</name>
<organism evidence="1 2">
    <name type="scientific">Rhizoctonia solani</name>
    <dbReference type="NCBI Taxonomy" id="456999"/>
    <lineage>
        <taxon>Eukaryota</taxon>
        <taxon>Fungi</taxon>
        <taxon>Dikarya</taxon>
        <taxon>Basidiomycota</taxon>
        <taxon>Agaricomycotina</taxon>
        <taxon>Agaricomycetes</taxon>
        <taxon>Cantharellales</taxon>
        <taxon>Ceratobasidiaceae</taxon>
        <taxon>Rhizoctonia</taxon>
    </lineage>
</organism>
<protein>
    <submittedName>
        <fullName evidence="1">Uncharacterized protein</fullName>
    </submittedName>
</protein>
<accession>A0A8H3BQX7</accession>
<dbReference type="Proteomes" id="UP000663846">
    <property type="component" value="Unassembled WGS sequence"/>
</dbReference>
<evidence type="ECO:0000313" key="2">
    <source>
        <dbReference type="Proteomes" id="UP000663846"/>
    </source>
</evidence>
<dbReference type="EMBL" id="CAJMWS010000757">
    <property type="protein sequence ID" value="CAE6461875.1"/>
    <property type="molecule type" value="Genomic_DNA"/>
</dbReference>
<gene>
    <name evidence="1" type="ORF">RDB_LOCUS160972</name>
</gene>
<proteinExistence type="predicted"/>
<reference evidence="1" key="1">
    <citation type="submission" date="2021-01" db="EMBL/GenBank/DDBJ databases">
        <authorList>
            <person name="Kaushik A."/>
        </authorList>
    </citation>
    <scope>NUCLEOTIDE SEQUENCE</scope>
    <source>
        <strain evidence="1">AG1-1C</strain>
    </source>
</reference>
<comment type="caution">
    <text evidence="1">The sequence shown here is derived from an EMBL/GenBank/DDBJ whole genome shotgun (WGS) entry which is preliminary data.</text>
</comment>
<sequence length="119" mass="13380">MQSTEAKKKVKVPKPRKEVKVGQFVWAKMKIPTGLLQKGKKTHSTTSGGINNEGFVHKQAMVVRVEPDHLVVYYATTFGGSKLEDVVEDTKDWMDDPRGKGYLCTKEIEVYEDPVAVLE</sequence>
<evidence type="ECO:0000313" key="1">
    <source>
        <dbReference type="EMBL" id="CAE6461875.1"/>
    </source>
</evidence>
<dbReference type="AlphaFoldDB" id="A0A8H3BQX7"/>